<dbReference type="VEuPathDB" id="FungiDB:Z519_10298"/>
<dbReference type="AlphaFoldDB" id="A0A0D2HW57"/>
<protein>
    <submittedName>
        <fullName evidence="2">Uncharacterized protein</fullName>
    </submittedName>
</protein>
<feature type="compositionally biased region" description="Polar residues" evidence="1">
    <location>
        <begin position="34"/>
        <end position="51"/>
    </location>
</feature>
<name>A0A0D2HW57_CLAB1</name>
<evidence type="ECO:0000256" key="1">
    <source>
        <dbReference type="SAM" id="MobiDB-lite"/>
    </source>
</evidence>
<dbReference type="GeneID" id="27703226"/>
<sequence length="127" mass="14551">MSATMVGTTTRDNIHITVPADYLIYHPDSPPNPSGDTTSRQPLVSSGSRGNNPPHWPDDRRRIPDYRPVNKNLDQQSRRTYRNVVERAFIANMFRGVSFNAWLAQTWRATGGRFNSKIFQYKIGGEW</sequence>
<reference evidence="2" key="1">
    <citation type="submission" date="2015-01" db="EMBL/GenBank/DDBJ databases">
        <title>The Genome Sequence of Cladophialophora bantiana CBS 173.52.</title>
        <authorList>
            <consortium name="The Broad Institute Genomics Platform"/>
            <person name="Cuomo C."/>
            <person name="de Hoog S."/>
            <person name="Gorbushina A."/>
            <person name="Stielow B."/>
            <person name="Teixiera M."/>
            <person name="Abouelleil A."/>
            <person name="Chapman S.B."/>
            <person name="Priest M."/>
            <person name="Young S.K."/>
            <person name="Wortman J."/>
            <person name="Nusbaum C."/>
            <person name="Birren B."/>
        </authorList>
    </citation>
    <scope>NUCLEOTIDE SEQUENCE [LARGE SCALE GENOMIC DNA]</scope>
    <source>
        <strain evidence="2">CBS 173.52</strain>
    </source>
</reference>
<organism evidence="2 3">
    <name type="scientific">Cladophialophora bantiana (strain ATCC 10958 / CBS 173.52 / CDC B-1940 / NIH 8579)</name>
    <name type="common">Xylohypha bantiana</name>
    <dbReference type="NCBI Taxonomy" id="1442370"/>
    <lineage>
        <taxon>Eukaryota</taxon>
        <taxon>Fungi</taxon>
        <taxon>Dikarya</taxon>
        <taxon>Ascomycota</taxon>
        <taxon>Pezizomycotina</taxon>
        <taxon>Eurotiomycetes</taxon>
        <taxon>Chaetothyriomycetidae</taxon>
        <taxon>Chaetothyriales</taxon>
        <taxon>Herpotrichiellaceae</taxon>
        <taxon>Cladophialophora</taxon>
    </lineage>
</organism>
<dbReference type="RefSeq" id="XP_016615483.1">
    <property type="nucleotide sequence ID" value="XM_016768015.1"/>
</dbReference>
<feature type="region of interest" description="Disordered" evidence="1">
    <location>
        <begin position="25"/>
        <end position="75"/>
    </location>
</feature>
<gene>
    <name evidence="2" type="ORF">Z519_10298</name>
</gene>
<accession>A0A0D2HW57</accession>
<evidence type="ECO:0000313" key="2">
    <source>
        <dbReference type="EMBL" id="KIW88814.1"/>
    </source>
</evidence>
<keyword evidence="3" id="KW-1185">Reference proteome</keyword>
<dbReference type="HOGENOM" id="CLU_141137_1_0_1"/>
<dbReference type="OrthoDB" id="5201563at2759"/>
<dbReference type="EMBL" id="KN846997">
    <property type="protein sequence ID" value="KIW88814.1"/>
    <property type="molecule type" value="Genomic_DNA"/>
</dbReference>
<feature type="compositionally biased region" description="Basic and acidic residues" evidence="1">
    <location>
        <begin position="56"/>
        <end position="65"/>
    </location>
</feature>
<proteinExistence type="predicted"/>
<evidence type="ECO:0000313" key="3">
    <source>
        <dbReference type="Proteomes" id="UP000053789"/>
    </source>
</evidence>
<dbReference type="Proteomes" id="UP000053789">
    <property type="component" value="Unassembled WGS sequence"/>
</dbReference>